<evidence type="ECO:0000313" key="1">
    <source>
        <dbReference type="EMBL" id="KAG6947913.1"/>
    </source>
</evidence>
<dbReference type="Proteomes" id="UP000709295">
    <property type="component" value="Unassembled WGS sequence"/>
</dbReference>
<name>A0A8J5MDG5_9STRA</name>
<dbReference type="EMBL" id="JAENGY010001638">
    <property type="protein sequence ID" value="KAG6947913.1"/>
    <property type="molecule type" value="Genomic_DNA"/>
</dbReference>
<comment type="caution">
    <text evidence="1">The sequence shown here is derived from an EMBL/GenBank/DDBJ whole genome shotgun (WGS) entry which is preliminary data.</text>
</comment>
<accession>A0A8J5MDG5</accession>
<evidence type="ECO:0000313" key="2">
    <source>
        <dbReference type="Proteomes" id="UP000709295"/>
    </source>
</evidence>
<protein>
    <submittedName>
        <fullName evidence="1">Uncharacterized protein</fullName>
    </submittedName>
</protein>
<dbReference type="AlphaFoldDB" id="A0A8J5MDG5"/>
<sequence>MSITSSKQSSRLLFVSQHWRCFTGSSKETMIFFPTQLDVLGNPFFWSELKRAESVISPLSYASYRLQRDENTVGIDQDILRRDELVSCVEYRWLQCEQPLFMLGYALHPVYAEDARTLPSTAISGVGSLPKLAVYYFRRLFDTEKVGTIRRNMFHWMENRFTRTRPSEFDGSLGIRR</sequence>
<proteinExistence type="predicted"/>
<organism evidence="1 2">
    <name type="scientific">Phytophthora aleatoria</name>
    <dbReference type="NCBI Taxonomy" id="2496075"/>
    <lineage>
        <taxon>Eukaryota</taxon>
        <taxon>Sar</taxon>
        <taxon>Stramenopiles</taxon>
        <taxon>Oomycota</taxon>
        <taxon>Peronosporomycetes</taxon>
        <taxon>Peronosporales</taxon>
        <taxon>Peronosporaceae</taxon>
        <taxon>Phytophthora</taxon>
    </lineage>
</organism>
<keyword evidence="2" id="KW-1185">Reference proteome</keyword>
<gene>
    <name evidence="1" type="ORF">JG688_00015346</name>
</gene>
<reference evidence="1" key="1">
    <citation type="submission" date="2021-01" db="EMBL/GenBank/DDBJ databases">
        <title>Phytophthora aleatoria, a newly-described species from Pinus radiata is distinct from Phytophthora cactorum isolates based on comparative genomics.</title>
        <authorList>
            <person name="Mcdougal R."/>
            <person name="Panda P."/>
            <person name="Williams N."/>
            <person name="Studholme D.J."/>
        </authorList>
    </citation>
    <scope>NUCLEOTIDE SEQUENCE</scope>
    <source>
        <strain evidence="1">NZFS 4037</strain>
    </source>
</reference>